<reference evidence="2 3" key="1">
    <citation type="submission" date="2023-11" db="EMBL/GenBank/DDBJ databases">
        <title>Draft genome of Azohydromonas lata strain H1 (DSM1123), a polyhydroxyalkanoate producer.</title>
        <authorList>
            <person name="Traversa D."/>
            <person name="D'Addabbo P."/>
            <person name="Pazzani C."/>
            <person name="Manzari C."/>
            <person name="Chiara M."/>
            <person name="Scrascia M."/>
        </authorList>
    </citation>
    <scope>NUCLEOTIDE SEQUENCE [LARGE SCALE GENOMIC DNA]</scope>
    <source>
        <strain evidence="2 3">H1</strain>
    </source>
</reference>
<accession>A0ABU5IKW2</accession>
<sequence length="251" mass="26645">MPMIFVRWRVVLATAGLAAATFAAAQPALPPQAGASGAMAGEQRASSWASLTPLQRSALAPLQQDWDSLDATRQSKWLGIARRFSAMSPQEQARVQHRMDRWANLSAEARSRARLQFQQTRQLSPQERRAAWEAYQALPLEERRELAKQATAAAASKPGPSAGPVNKSSLVHAPAAVAVKPVGPTLVQAAPGATTTSVTRHARPPLYQQPGLPKLAATSDFVDKLTLLPKRGVQAAAMAPSAADAQAAAVQ</sequence>
<feature type="chain" id="PRO_5045412057" evidence="1">
    <location>
        <begin position="26"/>
        <end position="251"/>
    </location>
</feature>
<dbReference type="InterPro" id="IPR021455">
    <property type="entry name" value="DUF3106"/>
</dbReference>
<keyword evidence="1" id="KW-0732">Signal</keyword>
<protein>
    <submittedName>
        <fullName evidence="2">DUF3106 domain-containing protein</fullName>
    </submittedName>
</protein>
<keyword evidence="3" id="KW-1185">Reference proteome</keyword>
<feature type="signal peptide" evidence="1">
    <location>
        <begin position="1"/>
        <end position="25"/>
    </location>
</feature>
<name>A0ABU5IKW2_9BURK</name>
<comment type="caution">
    <text evidence="2">The sequence shown here is derived from an EMBL/GenBank/DDBJ whole genome shotgun (WGS) entry which is preliminary data.</text>
</comment>
<dbReference type="Pfam" id="PF11304">
    <property type="entry name" value="DUF3106"/>
    <property type="match status" value="1"/>
</dbReference>
<evidence type="ECO:0000313" key="2">
    <source>
        <dbReference type="EMBL" id="MDZ5459532.1"/>
    </source>
</evidence>
<dbReference type="EMBL" id="JAXOJX010000045">
    <property type="protein sequence ID" value="MDZ5459532.1"/>
    <property type="molecule type" value="Genomic_DNA"/>
</dbReference>
<organism evidence="2 3">
    <name type="scientific">Azohydromonas lata</name>
    <dbReference type="NCBI Taxonomy" id="45677"/>
    <lineage>
        <taxon>Bacteria</taxon>
        <taxon>Pseudomonadati</taxon>
        <taxon>Pseudomonadota</taxon>
        <taxon>Betaproteobacteria</taxon>
        <taxon>Burkholderiales</taxon>
        <taxon>Sphaerotilaceae</taxon>
        <taxon>Azohydromonas</taxon>
    </lineage>
</organism>
<evidence type="ECO:0000313" key="3">
    <source>
        <dbReference type="Proteomes" id="UP001293718"/>
    </source>
</evidence>
<gene>
    <name evidence="2" type="ORF">SM757_23410</name>
</gene>
<evidence type="ECO:0000256" key="1">
    <source>
        <dbReference type="SAM" id="SignalP"/>
    </source>
</evidence>
<proteinExistence type="predicted"/>
<dbReference type="Proteomes" id="UP001293718">
    <property type="component" value="Unassembled WGS sequence"/>
</dbReference>
<dbReference type="RefSeq" id="WP_322467243.1">
    <property type="nucleotide sequence ID" value="NZ_JAXOJX010000045.1"/>
</dbReference>